<keyword evidence="1" id="KW-0067">ATP-binding</keyword>
<name>A0A915DLP3_9BILA</name>
<dbReference type="InterPro" id="IPR017441">
    <property type="entry name" value="Protein_kinase_ATP_BS"/>
</dbReference>
<protein>
    <submittedName>
        <fullName evidence="3">Protein kinase domain-containing protein</fullName>
    </submittedName>
</protein>
<organism evidence="2 3">
    <name type="scientific">Ditylenchus dipsaci</name>
    <dbReference type="NCBI Taxonomy" id="166011"/>
    <lineage>
        <taxon>Eukaryota</taxon>
        <taxon>Metazoa</taxon>
        <taxon>Ecdysozoa</taxon>
        <taxon>Nematoda</taxon>
        <taxon>Chromadorea</taxon>
        <taxon>Rhabditida</taxon>
        <taxon>Tylenchina</taxon>
        <taxon>Tylenchomorpha</taxon>
        <taxon>Sphaerularioidea</taxon>
        <taxon>Anguinidae</taxon>
        <taxon>Anguininae</taxon>
        <taxon>Ditylenchus</taxon>
    </lineage>
</organism>
<dbReference type="Gene3D" id="3.30.200.20">
    <property type="entry name" value="Phosphorylase Kinase, domain 1"/>
    <property type="match status" value="1"/>
</dbReference>
<dbReference type="Proteomes" id="UP000887574">
    <property type="component" value="Unplaced"/>
</dbReference>
<evidence type="ECO:0000313" key="3">
    <source>
        <dbReference type="WBParaSite" id="jg20818"/>
    </source>
</evidence>
<evidence type="ECO:0000256" key="1">
    <source>
        <dbReference type="PROSITE-ProRule" id="PRU10141"/>
    </source>
</evidence>
<evidence type="ECO:0000313" key="2">
    <source>
        <dbReference type="Proteomes" id="UP000887574"/>
    </source>
</evidence>
<dbReference type="AlphaFoldDB" id="A0A915DLP3"/>
<sequence length="85" mass="9784">MSAREINVKDNALLEFQERWSQQRILKPDDVSISNFHRVNKTLGGGTYGKVELVYANQQYYAMKLICVTNAQTRATLLWNTFATN</sequence>
<reference evidence="3" key="1">
    <citation type="submission" date="2022-11" db="UniProtKB">
        <authorList>
            <consortium name="WormBaseParasite"/>
        </authorList>
    </citation>
    <scope>IDENTIFICATION</scope>
</reference>
<dbReference type="WBParaSite" id="jg20818">
    <property type="protein sequence ID" value="jg20818"/>
    <property type="gene ID" value="jg20818"/>
</dbReference>
<dbReference type="InterPro" id="IPR011009">
    <property type="entry name" value="Kinase-like_dom_sf"/>
</dbReference>
<feature type="binding site" evidence="1">
    <location>
        <position position="64"/>
    </location>
    <ligand>
        <name>ATP</name>
        <dbReference type="ChEBI" id="CHEBI:30616"/>
    </ligand>
</feature>
<proteinExistence type="predicted"/>
<keyword evidence="2" id="KW-1185">Reference proteome</keyword>
<dbReference type="GO" id="GO:0005524">
    <property type="term" value="F:ATP binding"/>
    <property type="evidence" value="ECO:0007669"/>
    <property type="project" value="UniProtKB-UniRule"/>
</dbReference>
<dbReference type="PROSITE" id="PS00107">
    <property type="entry name" value="PROTEIN_KINASE_ATP"/>
    <property type="match status" value="1"/>
</dbReference>
<dbReference type="SUPFAM" id="SSF56112">
    <property type="entry name" value="Protein kinase-like (PK-like)"/>
    <property type="match status" value="1"/>
</dbReference>
<keyword evidence="1" id="KW-0547">Nucleotide-binding</keyword>
<accession>A0A915DLP3</accession>